<reference evidence="12 13" key="1">
    <citation type="journal article" date="2015" name="Nature">
        <title>rRNA introns, odd ribosomes, and small enigmatic genomes across a large radiation of phyla.</title>
        <authorList>
            <person name="Brown C.T."/>
            <person name="Hug L.A."/>
            <person name="Thomas B.C."/>
            <person name="Sharon I."/>
            <person name="Castelle C.J."/>
            <person name="Singh A."/>
            <person name="Wilkins M.J."/>
            <person name="Williams K.H."/>
            <person name="Banfield J.F."/>
        </authorList>
    </citation>
    <scope>NUCLEOTIDE SEQUENCE [LARGE SCALE GENOMIC DNA]</scope>
</reference>
<feature type="region of interest" description="Disordered" evidence="9">
    <location>
        <begin position="33"/>
        <end position="53"/>
    </location>
</feature>
<dbReference type="NCBIfam" id="NF003717">
    <property type="entry name" value="PRK05327.1"/>
    <property type="match status" value="1"/>
</dbReference>
<dbReference type="HAMAP" id="MF_01306_B">
    <property type="entry name" value="Ribosomal_uS4_B"/>
    <property type="match status" value="1"/>
</dbReference>
<evidence type="ECO:0000256" key="3">
    <source>
        <dbReference type="ARBA" id="ARBA00022884"/>
    </source>
</evidence>
<protein>
    <recommendedName>
        <fullName evidence="6 7">Small ribosomal subunit protein uS4</fullName>
    </recommendedName>
</protein>
<comment type="function">
    <text evidence="7">With S5 and S12 plays an important role in translational accuracy.</text>
</comment>
<evidence type="ECO:0000256" key="2">
    <source>
        <dbReference type="ARBA" id="ARBA00022730"/>
    </source>
</evidence>
<keyword evidence="5 7" id="KW-0687">Ribonucleoprotein</keyword>
<dbReference type="CDD" id="cd00165">
    <property type="entry name" value="S4"/>
    <property type="match status" value="1"/>
</dbReference>
<keyword evidence="3 7" id="KW-0694">RNA-binding</keyword>
<dbReference type="GO" id="GO:0003735">
    <property type="term" value="F:structural constituent of ribosome"/>
    <property type="evidence" value="ECO:0007669"/>
    <property type="project" value="InterPro"/>
</dbReference>
<dbReference type="NCBIfam" id="TIGR01017">
    <property type="entry name" value="rpsD_bact"/>
    <property type="match status" value="1"/>
</dbReference>
<evidence type="ECO:0000313" key="13">
    <source>
        <dbReference type="Proteomes" id="UP000034704"/>
    </source>
</evidence>
<evidence type="ECO:0000256" key="8">
    <source>
        <dbReference type="RuleBase" id="RU003699"/>
    </source>
</evidence>
<dbReference type="GO" id="GO:0042274">
    <property type="term" value="P:ribosomal small subunit biogenesis"/>
    <property type="evidence" value="ECO:0007669"/>
    <property type="project" value="TreeGrafter"/>
</dbReference>
<dbReference type="PROSITE" id="PS00632">
    <property type="entry name" value="RIBOSOMAL_S4"/>
    <property type="match status" value="1"/>
</dbReference>
<dbReference type="GO" id="GO:0015935">
    <property type="term" value="C:small ribosomal subunit"/>
    <property type="evidence" value="ECO:0007669"/>
    <property type="project" value="InterPro"/>
</dbReference>
<dbReference type="Pfam" id="PF00163">
    <property type="entry name" value="Ribosomal_S4"/>
    <property type="match status" value="1"/>
</dbReference>
<evidence type="ECO:0000313" key="12">
    <source>
        <dbReference type="EMBL" id="KKS47585.1"/>
    </source>
</evidence>
<dbReference type="InterPro" id="IPR002942">
    <property type="entry name" value="S4_RNA-bd"/>
</dbReference>
<dbReference type="SMART" id="SM00363">
    <property type="entry name" value="S4"/>
    <property type="match status" value="1"/>
</dbReference>
<comment type="function">
    <text evidence="7">One of the primary rRNA binding proteins, it binds directly to 16S rRNA where it nucleates assembly of the body of the 30S subunit.</text>
</comment>
<evidence type="ECO:0000256" key="9">
    <source>
        <dbReference type="SAM" id="MobiDB-lite"/>
    </source>
</evidence>
<dbReference type="SUPFAM" id="SSF55174">
    <property type="entry name" value="Alpha-L RNA-binding motif"/>
    <property type="match status" value="1"/>
</dbReference>
<dbReference type="STRING" id="1618756.UV12_C0006G0009"/>
<organism evidence="12 13">
    <name type="scientific">Candidatus Nomurabacteria bacterium GW2011_GWC2_42_20</name>
    <dbReference type="NCBI Taxonomy" id="1618756"/>
    <lineage>
        <taxon>Bacteria</taxon>
        <taxon>Candidatus Nomuraibacteriota</taxon>
    </lineage>
</organism>
<dbReference type="GO" id="GO:0019843">
    <property type="term" value="F:rRNA binding"/>
    <property type="evidence" value="ECO:0007669"/>
    <property type="project" value="UniProtKB-UniRule"/>
</dbReference>
<comment type="caution">
    <text evidence="12">The sequence shown here is derived from an EMBL/GenBank/DDBJ whole genome shotgun (WGS) entry which is preliminary data.</text>
</comment>
<accession>A0A0G0ZFU6</accession>
<comment type="similarity">
    <text evidence="1 7 8">Belongs to the universal ribosomal protein uS4 family.</text>
</comment>
<proteinExistence type="inferred from homology"/>
<dbReference type="EMBL" id="LCDG01000006">
    <property type="protein sequence ID" value="KKS47585.1"/>
    <property type="molecule type" value="Genomic_DNA"/>
</dbReference>
<dbReference type="InterPro" id="IPR022801">
    <property type="entry name" value="Ribosomal_uS4"/>
</dbReference>
<dbReference type="PANTHER" id="PTHR11831">
    <property type="entry name" value="30S 40S RIBOSOMAL PROTEIN"/>
    <property type="match status" value="1"/>
</dbReference>
<dbReference type="Pfam" id="PF01479">
    <property type="entry name" value="S4"/>
    <property type="match status" value="1"/>
</dbReference>
<evidence type="ECO:0000256" key="6">
    <source>
        <dbReference type="ARBA" id="ARBA00035254"/>
    </source>
</evidence>
<feature type="domain" description="Small ribosomal subunit protein uS4 N-terminal" evidence="11">
    <location>
        <begin position="3"/>
        <end position="92"/>
    </location>
</feature>
<dbReference type="InterPro" id="IPR005709">
    <property type="entry name" value="Ribosomal_uS4_bac-type"/>
</dbReference>
<dbReference type="InterPro" id="IPR018079">
    <property type="entry name" value="Ribosomal_uS4_CS"/>
</dbReference>
<dbReference type="SMART" id="SM01390">
    <property type="entry name" value="Ribosomal_S4"/>
    <property type="match status" value="1"/>
</dbReference>
<evidence type="ECO:0000256" key="5">
    <source>
        <dbReference type="ARBA" id="ARBA00023274"/>
    </source>
</evidence>
<dbReference type="InterPro" id="IPR036986">
    <property type="entry name" value="S4_RNA-bd_sf"/>
</dbReference>
<feature type="domain" description="RNA-binding S4" evidence="10">
    <location>
        <begin position="93"/>
        <end position="155"/>
    </location>
</feature>
<dbReference type="GO" id="GO:0006412">
    <property type="term" value="P:translation"/>
    <property type="evidence" value="ECO:0007669"/>
    <property type="project" value="UniProtKB-UniRule"/>
</dbReference>
<gene>
    <name evidence="7" type="primary">rpsD</name>
    <name evidence="12" type="ORF">UV12_C0006G0009</name>
</gene>
<dbReference type="AlphaFoldDB" id="A0A0G0ZFU6"/>
<name>A0A0G0ZFU6_9BACT</name>
<sequence length="203" mass="22936">MSRVTCKICRRLGETICGREKCAFKKRPYPPGKLISEKKHRSTQTDYGRQLREKQKVRHTYGVSETQFSNYVKEASGKQGVNPAEYLFEALESRLDNTVFRAGFVSSRALSRQIVSHGHVMVNGRRSNIASRRMKVGDVITIRPGSMSTKLFDGLVERLKAATVPTWFKIDGDKLTATLQGKPKPGQAEMSFNLTSVIEFYSR</sequence>
<evidence type="ECO:0000256" key="7">
    <source>
        <dbReference type="HAMAP-Rule" id="MF_01306"/>
    </source>
</evidence>
<dbReference type="FunFam" id="3.10.290.10:FF:000001">
    <property type="entry name" value="30S ribosomal protein S4"/>
    <property type="match status" value="1"/>
</dbReference>
<keyword evidence="2 7" id="KW-0699">rRNA-binding</keyword>
<evidence type="ECO:0000256" key="4">
    <source>
        <dbReference type="ARBA" id="ARBA00022980"/>
    </source>
</evidence>
<comment type="subunit">
    <text evidence="7">Part of the 30S ribosomal subunit. Contacts protein S5. The interaction surface between S4 and S5 is involved in control of translational fidelity.</text>
</comment>
<evidence type="ECO:0000256" key="1">
    <source>
        <dbReference type="ARBA" id="ARBA00007465"/>
    </source>
</evidence>
<dbReference type="PROSITE" id="PS50889">
    <property type="entry name" value="S4"/>
    <property type="match status" value="1"/>
</dbReference>
<dbReference type="InterPro" id="IPR001912">
    <property type="entry name" value="Ribosomal_uS4_N"/>
</dbReference>
<dbReference type="Gene3D" id="1.10.1050.10">
    <property type="entry name" value="Ribosomal Protein S4 Delta 41, Chain A, domain 1"/>
    <property type="match status" value="1"/>
</dbReference>
<keyword evidence="4 7" id="KW-0689">Ribosomal protein</keyword>
<dbReference type="Proteomes" id="UP000034704">
    <property type="component" value="Unassembled WGS sequence"/>
</dbReference>
<dbReference type="Gene3D" id="3.10.290.10">
    <property type="entry name" value="RNA-binding S4 domain"/>
    <property type="match status" value="1"/>
</dbReference>
<dbReference type="PANTHER" id="PTHR11831:SF4">
    <property type="entry name" value="SMALL RIBOSOMAL SUBUNIT PROTEIN US4M"/>
    <property type="match status" value="1"/>
</dbReference>
<evidence type="ECO:0000259" key="10">
    <source>
        <dbReference type="SMART" id="SM00363"/>
    </source>
</evidence>
<evidence type="ECO:0000259" key="11">
    <source>
        <dbReference type="SMART" id="SM01390"/>
    </source>
</evidence>